<dbReference type="GO" id="GO:0016020">
    <property type="term" value="C:membrane"/>
    <property type="evidence" value="ECO:0007669"/>
    <property type="project" value="UniProtKB-SubCell"/>
</dbReference>
<evidence type="ECO:0000256" key="1">
    <source>
        <dbReference type="ARBA" id="ARBA00004141"/>
    </source>
</evidence>
<gene>
    <name evidence="9" type="ORF">SAMIE_1015010</name>
</gene>
<organism evidence="9 10">
    <name type="scientific">Sphingobium amiense</name>
    <dbReference type="NCBI Taxonomy" id="135719"/>
    <lineage>
        <taxon>Bacteria</taxon>
        <taxon>Pseudomonadati</taxon>
        <taxon>Pseudomonadota</taxon>
        <taxon>Alphaproteobacteria</taxon>
        <taxon>Sphingomonadales</taxon>
        <taxon>Sphingomonadaceae</taxon>
        <taxon>Sphingobium</taxon>
    </lineage>
</organism>
<dbReference type="AlphaFoldDB" id="A0A494WB64"/>
<keyword evidence="5 7" id="KW-0807">Transducer</keyword>
<dbReference type="PRINTS" id="PR00260">
    <property type="entry name" value="CHEMTRNSDUCR"/>
</dbReference>
<name>A0A494WB64_9SPHN</name>
<dbReference type="Proteomes" id="UP000279959">
    <property type="component" value="Chromosome"/>
</dbReference>
<dbReference type="KEGG" id="sami:SAMIE_1015010"/>
<dbReference type="SUPFAM" id="SSF58104">
    <property type="entry name" value="Methyl-accepting chemotaxis protein (MCP) signaling domain"/>
    <property type="match status" value="1"/>
</dbReference>
<evidence type="ECO:0000256" key="4">
    <source>
        <dbReference type="ARBA" id="ARBA00023136"/>
    </source>
</evidence>
<dbReference type="PANTHER" id="PTHR32089">
    <property type="entry name" value="METHYL-ACCEPTING CHEMOTAXIS PROTEIN MCPB"/>
    <property type="match status" value="1"/>
</dbReference>
<dbReference type="InterPro" id="IPR004090">
    <property type="entry name" value="Chemotax_Me-accpt_rcpt"/>
</dbReference>
<dbReference type="Pfam" id="PF00015">
    <property type="entry name" value="MCPsignal"/>
    <property type="match status" value="1"/>
</dbReference>
<evidence type="ECO:0000256" key="2">
    <source>
        <dbReference type="ARBA" id="ARBA00022692"/>
    </source>
</evidence>
<keyword evidence="10" id="KW-1185">Reference proteome</keyword>
<evidence type="ECO:0000256" key="7">
    <source>
        <dbReference type="PROSITE-ProRule" id="PRU00284"/>
    </source>
</evidence>
<dbReference type="InterPro" id="IPR004089">
    <property type="entry name" value="MCPsignal_dom"/>
</dbReference>
<reference evidence="9 10" key="1">
    <citation type="submission" date="2018-05" db="EMBL/GenBank/DDBJ databases">
        <title>Complete Genome Sequence of the Nonylphenol-Degrading Bacterium Sphingobium amiense DSM 16289T.</title>
        <authorList>
            <person name="Ootsuka M."/>
            <person name="Nishizawa T."/>
            <person name="Ohta H."/>
        </authorList>
    </citation>
    <scope>NUCLEOTIDE SEQUENCE [LARGE SCALE GENOMIC DNA]</scope>
    <source>
        <strain evidence="9 10">DSM 16289</strain>
    </source>
</reference>
<dbReference type="SMART" id="SM00283">
    <property type="entry name" value="MA"/>
    <property type="match status" value="1"/>
</dbReference>
<dbReference type="PANTHER" id="PTHR32089:SF119">
    <property type="entry name" value="METHYL-ACCEPTING CHEMOTAXIS PROTEIN CTPL"/>
    <property type="match status" value="1"/>
</dbReference>
<evidence type="ECO:0000256" key="5">
    <source>
        <dbReference type="ARBA" id="ARBA00023224"/>
    </source>
</evidence>
<sequence length="479" mass="51917">MLQCMVNRALSNISGSSGEKLENSDLLADLGERSGDIALQCSETAGFLGEVNRRIQADALRLGELGAHMDRLAASQSESVTAAQELSLTAQRAEQIITQGHETVGLSIGEVTDLARQVGGQEGHLRQFLTVIEAVGGISDELGAIARQTRLLGVNAAIEAARGGEATQGFAVVAEEIRRLAAQAGDCAASVGEKLGQLDRDARLLIGGVEANIRRSRDVSDHIDQLRVSMAEIAALVSQFNERSHTIVHCTDAADGDVTALRQGLALFRRSATENASRVDGARDQLETLEGMANAMLDCAAHGPGRTRNSRYIALAEEGADEISALIEQALKDGRLDRDALFDTAYSPVAGSDPPQYENGFTRFADAFVQPVLDRRTAQDSAIVGCCLIDMNGYLPTHISERSQPQRPGAREWNMDHARNRQIFMDGQTRRALDGEGDFFLFTYRQDLGEGRYRALRSVFVPLVFAGRRWGVYEVGYLI</sequence>
<dbReference type="GO" id="GO:0007165">
    <property type="term" value="P:signal transduction"/>
    <property type="evidence" value="ECO:0007669"/>
    <property type="project" value="UniProtKB-KW"/>
</dbReference>
<protein>
    <submittedName>
        <fullName evidence="9">Chemotaxis protein</fullName>
    </submittedName>
</protein>
<evidence type="ECO:0000256" key="3">
    <source>
        <dbReference type="ARBA" id="ARBA00022989"/>
    </source>
</evidence>
<evidence type="ECO:0000259" key="8">
    <source>
        <dbReference type="PROSITE" id="PS50111"/>
    </source>
</evidence>
<dbReference type="Gene3D" id="1.10.287.950">
    <property type="entry name" value="Methyl-accepting chemotaxis protein"/>
    <property type="match status" value="1"/>
</dbReference>
<dbReference type="GO" id="GO:0004888">
    <property type="term" value="F:transmembrane signaling receptor activity"/>
    <property type="evidence" value="ECO:0007669"/>
    <property type="project" value="InterPro"/>
</dbReference>
<comment type="subcellular location">
    <subcellularLocation>
        <location evidence="1">Membrane</location>
        <topology evidence="1">Multi-pass membrane protein</topology>
    </subcellularLocation>
</comment>
<comment type="similarity">
    <text evidence="6">Belongs to the methyl-accepting chemotaxis (MCP) protein family.</text>
</comment>
<evidence type="ECO:0000256" key="6">
    <source>
        <dbReference type="ARBA" id="ARBA00029447"/>
    </source>
</evidence>
<evidence type="ECO:0000313" key="9">
    <source>
        <dbReference type="EMBL" id="BBD98000.1"/>
    </source>
</evidence>
<keyword evidence="3" id="KW-1133">Transmembrane helix</keyword>
<feature type="domain" description="Methyl-accepting transducer" evidence="8">
    <location>
        <begin position="33"/>
        <end position="290"/>
    </location>
</feature>
<keyword evidence="2" id="KW-0812">Transmembrane</keyword>
<keyword evidence="4" id="KW-0472">Membrane</keyword>
<dbReference type="EMBL" id="AP018664">
    <property type="protein sequence ID" value="BBD98000.1"/>
    <property type="molecule type" value="Genomic_DNA"/>
</dbReference>
<proteinExistence type="inferred from homology"/>
<accession>A0A494WB64</accession>
<dbReference type="PROSITE" id="PS50111">
    <property type="entry name" value="CHEMOTAXIS_TRANSDUC_2"/>
    <property type="match status" value="1"/>
</dbReference>
<dbReference type="GO" id="GO:0006935">
    <property type="term" value="P:chemotaxis"/>
    <property type="evidence" value="ECO:0007669"/>
    <property type="project" value="InterPro"/>
</dbReference>
<evidence type="ECO:0000313" key="10">
    <source>
        <dbReference type="Proteomes" id="UP000279959"/>
    </source>
</evidence>